<dbReference type="AlphaFoldDB" id="A0A4Q1KD04"/>
<sequence>MAIKKYRSYAEIDRDLEVLKVERELYYRKAALNIQNAKEAIFPTETVSYVGWLYKNVFSGTVGTVLKIAFPYFIQWFINRKRGD</sequence>
<evidence type="ECO:0000313" key="2">
    <source>
        <dbReference type="EMBL" id="RXR24324.1"/>
    </source>
</evidence>
<evidence type="ECO:0000256" key="1">
    <source>
        <dbReference type="SAM" id="Phobius"/>
    </source>
</evidence>
<organism evidence="2 3">
    <name type="scientific">Flavobacterium stagni</name>
    <dbReference type="NCBI Taxonomy" id="2506421"/>
    <lineage>
        <taxon>Bacteria</taxon>
        <taxon>Pseudomonadati</taxon>
        <taxon>Bacteroidota</taxon>
        <taxon>Flavobacteriia</taxon>
        <taxon>Flavobacteriales</taxon>
        <taxon>Flavobacteriaceae</taxon>
        <taxon>Flavobacterium</taxon>
    </lineage>
</organism>
<keyword evidence="1" id="KW-0472">Membrane</keyword>
<dbReference type="OrthoDB" id="1449018at2"/>
<name>A0A4Q1KD04_9FLAO</name>
<dbReference type="Pfam" id="PF19852">
    <property type="entry name" value="DUF6327"/>
    <property type="match status" value="1"/>
</dbReference>
<protein>
    <submittedName>
        <fullName evidence="2">Uncharacterized protein</fullName>
    </submittedName>
</protein>
<dbReference type="RefSeq" id="WP_129460301.1">
    <property type="nucleotide sequence ID" value="NZ_SBKN01000001.1"/>
</dbReference>
<accession>A0A4Q1KD04</accession>
<gene>
    <name evidence="2" type="ORF">EQG61_02455</name>
</gene>
<keyword evidence="1" id="KW-1133">Transmembrane helix</keyword>
<comment type="caution">
    <text evidence="2">The sequence shown here is derived from an EMBL/GenBank/DDBJ whole genome shotgun (WGS) entry which is preliminary data.</text>
</comment>
<keyword evidence="3" id="KW-1185">Reference proteome</keyword>
<feature type="transmembrane region" description="Helical" evidence="1">
    <location>
        <begin position="57"/>
        <end position="78"/>
    </location>
</feature>
<dbReference type="EMBL" id="SBKN01000001">
    <property type="protein sequence ID" value="RXR24324.1"/>
    <property type="molecule type" value="Genomic_DNA"/>
</dbReference>
<keyword evidence="1" id="KW-0812">Transmembrane</keyword>
<evidence type="ECO:0000313" key="3">
    <source>
        <dbReference type="Proteomes" id="UP000289857"/>
    </source>
</evidence>
<dbReference type="Proteomes" id="UP000289857">
    <property type="component" value="Unassembled WGS sequence"/>
</dbReference>
<proteinExistence type="predicted"/>
<reference evidence="3" key="1">
    <citation type="submission" date="2019-01" db="EMBL/GenBank/DDBJ databases">
        <title>Cytophagaceae bacterium strain CAR-16.</title>
        <authorList>
            <person name="Chen W.-M."/>
        </authorList>
    </citation>
    <scope>NUCLEOTIDE SEQUENCE [LARGE SCALE GENOMIC DNA]</scope>
    <source>
        <strain evidence="3">WWJ-16</strain>
    </source>
</reference>
<dbReference type="InterPro" id="IPR046290">
    <property type="entry name" value="DUF6327"/>
</dbReference>